<evidence type="ECO:0000256" key="2">
    <source>
        <dbReference type="ARBA" id="ARBA00022475"/>
    </source>
</evidence>
<keyword evidence="8 10" id="KW-1133">Transmembrane helix</keyword>
<dbReference type="EMBL" id="BDFE01000006">
    <property type="protein sequence ID" value="GAU07710.1"/>
    <property type="molecule type" value="Genomic_DNA"/>
</dbReference>
<keyword evidence="5 10" id="KW-0548">Nucleotidyltransferase</keyword>
<dbReference type="GO" id="GO:0005524">
    <property type="term" value="F:ATP binding"/>
    <property type="evidence" value="ECO:0007669"/>
    <property type="project" value="UniProtKB-UniRule"/>
</dbReference>
<protein>
    <recommendedName>
        <fullName evidence="10">Diadenylate cyclase</fullName>
        <shortName evidence="10">DAC</shortName>
        <ecNumber evidence="10">2.7.7.85</ecNumber>
    </recommendedName>
    <alternativeName>
        <fullName evidence="10">Cyclic-di-AMP synthase</fullName>
        <shortName evidence="10">c-di-AMP synthase</shortName>
    </alternativeName>
</protein>
<evidence type="ECO:0000256" key="1">
    <source>
        <dbReference type="ARBA" id="ARBA00000877"/>
    </source>
</evidence>
<dbReference type="PANTHER" id="PTHR34185">
    <property type="entry name" value="DIADENYLATE CYCLASE"/>
    <property type="match status" value="1"/>
</dbReference>
<feature type="transmembrane region" description="Helical" evidence="10">
    <location>
        <begin position="12"/>
        <end position="32"/>
    </location>
</feature>
<evidence type="ECO:0000256" key="6">
    <source>
        <dbReference type="ARBA" id="ARBA00022741"/>
    </source>
</evidence>
<dbReference type="AlphaFoldDB" id="A0A194AEU1"/>
<dbReference type="InterPro" id="IPR050338">
    <property type="entry name" value="DisA"/>
</dbReference>
<keyword evidence="6 10" id="KW-0547">Nucleotide-binding</keyword>
<dbReference type="InterPro" id="IPR003390">
    <property type="entry name" value="DNA_integrity_scan_DisA_N"/>
</dbReference>
<keyword evidence="13" id="KW-1185">Reference proteome</keyword>
<dbReference type="PIRSF" id="PIRSF004793">
    <property type="entry name" value="UCP004793"/>
    <property type="match status" value="1"/>
</dbReference>
<dbReference type="STRING" id="1592317.DPF_0407"/>
<dbReference type="Pfam" id="PF02457">
    <property type="entry name" value="DAC"/>
    <property type="match status" value="1"/>
</dbReference>
<accession>A0A194AEU1</accession>
<evidence type="ECO:0000256" key="3">
    <source>
        <dbReference type="ARBA" id="ARBA00022679"/>
    </source>
</evidence>
<comment type="caution">
    <text evidence="12">The sequence shown here is derived from an EMBL/GenBank/DDBJ whole genome shotgun (WGS) entry which is preliminary data.</text>
</comment>
<dbReference type="PROSITE" id="PS51794">
    <property type="entry name" value="DAC"/>
    <property type="match status" value="1"/>
</dbReference>
<dbReference type="RefSeq" id="WP_069857212.1">
    <property type="nucleotide sequence ID" value="NZ_BDFE01000006.1"/>
</dbReference>
<dbReference type="Gene3D" id="3.40.1700.10">
    <property type="entry name" value="DNA integrity scanning protein, DisA, N-terminal domain"/>
    <property type="match status" value="1"/>
</dbReference>
<proteinExistence type="inferred from homology"/>
<keyword evidence="9 10" id="KW-0472">Membrane</keyword>
<evidence type="ECO:0000256" key="4">
    <source>
        <dbReference type="ARBA" id="ARBA00022692"/>
    </source>
</evidence>
<dbReference type="GO" id="GO:0004016">
    <property type="term" value="F:adenylate cyclase activity"/>
    <property type="evidence" value="ECO:0007669"/>
    <property type="project" value="UniProtKB-UniRule"/>
</dbReference>
<keyword evidence="2 10" id="KW-1003">Cell membrane</keyword>
<dbReference type="HAMAP" id="MF_01499">
    <property type="entry name" value="DacA"/>
    <property type="match status" value="1"/>
</dbReference>
<comment type="caution">
    <text evidence="10">Lacks conserved residue(s) required for the propagation of feature annotation.</text>
</comment>
<feature type="transmembrane region" description="Helical" evidence="10">
    <location>
        <begin position="39"/>
        <end position="56"/>
    </location>
</feature>
<dbReference type="OrthoDB" id="9807385at2"/>
<evidence type="ECO:0000256" key="9">
    <source>
        <dbReference type="ARBA" id="ARBA00023136"/>
    </source>
</evidence>
<keyword evidence="3 10" id="KW-0808">Transferase</keyword>
<dbReference type="Proteomes" id="UP000095200">
    <property type="component" value="Unassembled WGS sequence"/>
</dbReference>
<sequence length="252" mass="27673">MFNFLHSLNLQFSWQDLVDIVLVAFIFYRLILLIRGTRAVSVIYGLFLLLIVYYSSGVFGLYTLHWLLGQFLGSIFLVVIILFQKDIRKALSAMGAGRFWMRDHVGKEVIDELVLALLEMGRSKTGALVVIERSTPLGDIVERGVEIGALVTKDLLLTIFYPDTPLHDGAVIIRNGRIAAAGCILPLAVGLKHRASLGTRHRAAMGITEDSDALAVVVSEERGTISVAIGGKITTSLEEVRLKRVLVSALAK</sequence>
<reference evidence="13" key="1">
    <citation type="submission" date="2016-06" db="EMBL/GenBank/DDBJ databases">
        <title>Draft genome sequence of Desulfoplanes formicivorans strain Pf12B.</title>
        <authorList>
            <person name="Watanabe M."/>
            <person name="Kojima H."/>
            <person name="Fukui M."/>
        </authorList>
    </citation>
    <scope>NUCLEOTIDE SEQUENCE [LARGE SCALE GENOMIC DNA]</scope>
    <source>
        <strain evidence="13">Pf12B</strain>
    </source>
</reference>
<dbReference type="GO" id="GO:0106408">
    <property type="term" value="F:diadenylate cyclase activity"/>
    <property type="evidence" value="ECO:0007669"/>
    <property type="project" value="UniProtKB-EC"/>
</dbReference>
<dbReference type="PANTHER" id="PTHR34185:SF1">
    <property type="entry name" value="DIADENYLATE CYCLASE"/>
    <property type="match status" value="1"/>
</dbReference>
<dbReference type="FunFam" id="3.40.1700.10:FF:000002">
    <property type="entry name" value="Diadenylate cyclase"/>
    <property type="match status" value="1"/>
</dbReference>
<evidence type="ECO:0000256" key="7">
    <source>
        <dbReference type="ARBA" id="ARBA00022840"/>
    </source>
</evidence>
<dbReference type="Pfam" id="PF19293">
    <property type="entry name" value="CdaA_N"/>
    <property type="match status" value="1"/>
</dbReference>
<comment type="similarity">
    <text evidence="10">Belongs to the adenylate cyclase family. DacA/CdaA subfamily.</text>
</comment>
<dbReference type="EC" id="2.7.7.85" evidence="10"/>
<feature type="domain" description="DAC" evidence="11">
    <location>
        <begin position="84"/>
        <end position="239"/>
    </location>
</feature>
<evidence type="ECO:0000256" key="5">
    <source>
        <dbReference type="ARBA" id="ARBA00022695"/>
    </source>
</evidence>
<evidence type="ECO:0000313" key="13">
    <source>
        <dbReference type="Proteomes" id="UP000095200"/>
    </source>
</evidence>
<feature type="transmembrane region" description="Helical" evidence="10">
    <location>
        <begin position="62"/>
        <end position="83"/>
    </location>
</feature>
<keyword evidence="4 10" id="KW-0812">Transmembrane</keyword>
<comment type="function">
    <text evidence="10">Catalyzes the condensation of 2 ATP molecules into cyclic di-AMP (c-di-AMP), a second messenger used to regulate differing processes in different bacteria.</text>
</comment>
<name>A0A194AEU1_9BACT</name>
<keyword evidence="7 10" id="KW-0067">ATP-binding</keyword>
<dbReference type="InterPro" id="IPR034701">
    <property type="entry name" value="CdaA"/>
</dbReference>
<evidence type="ECO:0000313" key="12">
    <source>
        <dbReference type="EMBL" id="GAU07710.1"/>
    </source>
</evidence>
<evidence type="ECO:0000256" key="10">
    <source>
        <dbReference type="HAMAP-Rule" id="MF_01499"/>
    </source>
</evidence>
<organism evidence="12 13">
    <name type="scientific">Desulfoplanes formicivorans</name>
    <dbReference type="NCBI Taxonomy" id="1592317"/>
    <lineage>
        <taxon>Bacteria</taxon>
        <taxon>Pseudomonadati</taxon>
        <taxon>Thermodesulfobacteriota</taxon>
        <taxon>Desulfovibrionia</taxon>
        <taxon>Desulfovibrionales</taxon>
        <taxon>Desulfoplanaceae</taxon>
        <taxon>Desulfoplanes</taxon>
    </lineage>
</organism>
<dbReference type="InterPro" id="IPR036888">
    <property type="entry name" value="DNA_integrity_DisA_N_sf"/>
</dbReference>
<gene>
    <name evidence="10" type="primary">dacA</name>
    <name evidence="12" type="ORF">DPF_0407</name>
</gene>
<evidence type="ECO:0000259" key="11">
    <source>
        <dbReference type="PROSITE" id="PS51794"/>
    </source>
</evidence>
<comment type="catalytic activity">
    <reaction evidence="1 10">
        <text>2 ATP = 3',3'-c-di-AMP + 2 diphosphate</text>
        <dbReference type="Rhea" id="RHEA:35655"/>
        <dbReference type="ChEBI" id="CHEBI:30616"/>
        <dbReference type="ChEBI" id="CHEBI:33019"/>
        <dbReference type="ChEBI" id="CHEBI:71500"/>
        <dbReference type="EC" id="2.7.7.85"/>
    </reaction>
</comment>
<dbReference type="SUPFAM" id="SSF143597">
    <property type="entry name" value="YojJ-like"/>
    <property type="match status" value="1"/>
</dbReference>
<dbReference type="InterPro" id="IPR014046">
    <property type="entry name" value="C-di-AMP_synthase"/>
</dbReference>
<dbReference type="GO" id="GO:0006171">
    <property type="term" value="P:cAMP biosynthetic process"/>
    <property type="evidence" value="ECO:0007669"/>
    <property type="project" value="InterPro"/>
</dbReference>
<evidence type="ECO:0000256" key="8">
    <source>
        <dbReference type="ARBA" id="ARBA00022989"/>
    </source>
</evidence>
<comment type="subunit">
    <text evidence="10">Probably a homodimer.</text>
</comment>
<dbReference type="InterPro" id="IPR045585">
    <property type="entry name" value="CdaA_N"/>
</dbReference>
<dbReference type="NCBIfam" id="TIGR00159">
    <property type="entry name" value="diadenylate cyclase CdaA"/>
    <property type="match status" value="1"/>
</dbReference>